<feature type="chain" id="PRO_5016169268" evidence="1">
    <location>
        <begin position="31"/>
        <end position="546"/>
    </location>
</feature>
<evidence type="ECO:0000313" key="3">
    <source>
        <dbReference type="Proteomes" id="UP000248057"/>
    </source>
</evidence>
<reference evidence="2 3" key="1">
    <citation type="submission" date="2018-05" db="EMBL/GenBank/DDBJ databases">
        <title>Genomic Encyclopedia of Type Strains, Phase IV (KMG-IV): sequencing the most valuable type-strain genomes for metagenomic binning, comparative biology and taxonomic classification.</title>
        <authorList>
            <person name="Goeker M."/>
        </authorList>
    </citation>
    <scope>NUCLEOTIDE SEQUENCE [LARGE SCALE GENOMIC DNA]</scope>
    <source>
        <strain evidence="2 3">DSM 24995</strain>
    </source>
</reference>
<proteinExistence type="predicted"/>
<dbReference type="GeneID" id="86063700"/>
<keyword evidence="1" id="KW-0732">Signal</keyword>
<dbReference type="Proteomes" id="UP000248057">
    <property type="component" value="Unassembled WGS sequence"/>
</dbReference>
<comment type="caution">
    <text evidence="2">The sequence shown here is derived from an EMBL/GenBank/DDBJ whole genome shotgun (WGS) entry which is preliminary data.</text>
</comment>
<dbReference type="AlphaFoldDB" id="A0A2V3Y1K4"/>
<organism evidence="2 3">
    <name type="scientific">Hungatella effluvii</name>
    <dbReference type="NCBI Taxonomy" id="1096246"/>
    <lineage>
        <taxon>Bacteria</taxon>
        <taxon>Bacillati</taxon>
        <taxon>Bacillota</taxon>
        <taxon>Clostridia</taxon>
        <taxon>Lachnospirales</taxon>
        <taxon>Lachnospiraceae</taxon>
        <taxon>Hungatella</taxon>
    </lineage>
</organism>
<evidence type="ECO:0000313" key="2">
    <source>
        <dbReference type="EMBL" id="PXX49213.1"/>
    </source>
</evidence>
<sequence length="546" mass="62687">MRKRKFTFTAAVFVLSALLLSETQMKTAYAVEGWTSDSGEWMYLDKSDQPVTNVWKQSKDAWFYLDSDGKMVRDSFIELGNGLYYADKDGRRVQNSWIWSEGREQEGYADGWYYFGDNGKAYRRTSGFKRVIDGKTYVFDEKGKMLTGWLTETGEPLTEDDNPLVDGLYYAGEDGALLCNVWMDYSSTTLGGADDLDSSVTGRNYSEYQEIWLYFDDNFKKLKSSGDRIRQKTIGGNTYGFDEYGIMLPWWSQVASVSNADRSNPTSSESAKYFAGYDGGRLLKNAWFWMCPSENLDEQDYSDGEYSWWHTDQDGEVYRNRIRKVYDRYYAFDGLGRMRTGFVLFDGKDTFVAQYDTDSWTAENFINGDLYGLEKADLYLFSPDELNDGSMQTGAEVKVELEDGVYTFGFGSNGIAYGNRNQLRKTKNSFYINGLRLEADQEYGYGVVQENEDTYRVVGTNGKIMTGDKKVIKDREGGWLILLNNRFAARVEDDDKPRWYNGDEGPGFYHYDGSSREDKYSGGLIVNYDSEAVLDHLPDEERLNFE</sequence>
<dbReference type="SUPFAM" id="SSF69360">
    <property type="entry name" value="Cell wall binding repeat"/>
    <property type="match status" value="1"/>
</dbReference>
<dbReference type="EMBL" id="QJKD01000014">
    <property type="protein sequence ID" value="PXX49213.1"/>
    <property type="molecule type" value="Genomic_DNA"/>
</dbReference>
<evidence type="ECO:0000256" key="1">
    <source>
        <dbReference type="SAM" id="SignalP"/>
    </source>
</evidence>
<feature type="signal peptide" evidence="1">
    <location>
        <begin position="1"/>
        <end position="30"/>
    </location>
</feature>
<keyword evidence="3" id="KW-1185">Reference proteome</keyword>
<protein>
    <submittedName>
        <fullName evidence="2">Putative cell wall binding repeat protein</fullName>
    </submittedName>
</protein>
<name>A0A2V3Y1K4_9FIRM</name>
<accession>A0A2V3Y1K4</accession>
<gene>
    <name evidence="2" type="ORF">DFR60_1142</name>
</gene>
<dbReference type="Gene3D" id="2.10.270.10">
    <property type="entry name" value="Cholin Binding"/>
    <property type="match status" value="2"/>
</dbReference>
<dbReference type="RefSeq" id="WP_110324878.1">
    <property type="nucleotide sequence ID" value="NZ_QJKD01000014.1"/>
</dbReference>